<dbReference type="GO" id="GO:0030246">
    <property type="term" value="F:carbohydrate binding"/>
    <property type="evidence" value="ECO:0007669"/>
    <property type="project" value="UniProtKB-KW"/>
</dbReference>
<comment type="caution">
    <text evidence="5">The sequence shown here is derived from an EMBL/GenBank/DDBJ whole genome shotgun (WGS) entry which is preliminary data.</text>
</comment>
<evidence type="ECO:0000259" key="4">
    <source>
        <dbReference type="PROSITE" id="PS50041"/>
    </source>
</evidence>
<feature type="transmembrane region" description="Helical" evidence="3">
    <location>
        <begin position="62"/>
        <end position="86"/>
    </location>
</feature>
<keyword evidence="3" id="KW-0812">Transmembrane</keyword>
<dbReference type="InterPro" id="IPR050111">
    <property type="entry name" value="C-type_lectin/snaclec_domain"/>
</dbReference>
<dbReference type="SMART" id="SM00034">
    <property type="entry name" value="CLECT"/>
    <property type="match status" value="1"/>
</dbReference>
<accession>A0AA88M4V2</accession>
<name>A0AA88M4V2_CHASR</name>
<dbReference type="AlphaFoldDB" id="A0AA88M4V2"/>
<sequence length="382" mass="44403">MSDVVYSDVKFTTARGNDKEVTSPPEETTYSEIKTLQTAAEQPAASQQVESNKRSKVTSHRVSLPVLSVLLTAAVIGLCVVCFEYLQTKKTLQTLKDENETMTKNLQTMKDENETMNKTLQTLKDENEAIRKNLTDRLSEIKQCTRLQHMCPKPTEVRNNETCLKCEEGWEHHGPTCYYFSINKSTWNQSREECRGRGGDLVQIDSREEQTFLEKNVRNKMKESEDRFWIGLTDSVKEGRWLWVDGSELDKSLSFWSGKEPDDWKVQNPDGEDCVRMGLKERSGDLWSWFDKSCNMPHRRICEKAAQTPCHVCEELQTEGQRSHQREWPCWLSVVSWQLLPLLFTVSVSLRSFIHLHSLWKEAAKKNLCNDFYFFKDKNQSF</sequence>
<reference evidence="5" key="1">
    <citation type="submission" date="2023-07" db="EMBL/GenBank/DDBJ databases">
        <title>Chromosome-level Genome Assembly of Striped Snakehead (Channa striata).</title>
        <authorList>
            <person name="Liu H."/>
        </authorList>
    </citation>
    <scope>NUCLEOTIDE SEQUENCE</scope>
    <source>
        <strain evidence="5">Gz</strain>
        <tissue evidence="5">Muscle</tissue>
    </source>
</reference>
<dbReference type="Proteomes" id="UP001187415">
    <property type="component" value="Unassembled WGS sequence"/>
</dbReference>
<dbReference type="SUPFAM" id="SSF56436">
    <property type="entry name" value="C-type lectin-like"/>
    <property type="match status" value="1"/>
</dbReference>
<dbReference type="InterPro" id="IPR001304">
    <property type="entry name" value="C-type_lectin-like"/>
</dbReference>
<evidence type="ECO:0000313" key="5">
    <source>
        <dbReference type="EMBL" id="KAK2830725.1"/>
    </source>
</evidence>
<gene>
    <name evidence="5" type="ORF">Q5P01_018656</name>
</gene>
<dbReference type="EMBL" id="JAUPFM010000014">
    <property type="protein sequence ID" value="KAK2830725.1"/>
    <property type="molecule type" value="Genomic_DNA"/>
</dbReference>
<dbReference type="Gene3D" id="3.10.100.10">
    <property type="entry name" value="Mannose-Binding Protein A, subunit A"/>
    <property type="match status" value="1"/>
</dbReference>
<keyword evidence="6" id="KW-1185">Reference proteome</keyword>
<dbReference type="InterPro" id="IPR016187">
    <property type="entry name" value="CTDL_fold"/>
</dbReference>
<dbReference type="CDD" id="cd03590">
    <property type="entry name" value="CLECT_DC-SIGN_like"/>
    <property type="match status" value="1"/>
</dbReference>
<keyword evidence="2" id="KW-0175">Coiled coil</keyword>
<dbReference type="PANTHER" id="PTHR22803">
    <property type="entry name" value="MANNOSE, PHOSPHOLIPASE, LECTIN RECEPTOR RELATED"/>
    <property type="match status" value="1"/>
</dbReference>
<keyword evidence="3" id="KW-0472">Membrane</keyword>
<evidence type="ECO:0000256" key="3">
    <source>
        <dbReference type="SAM" id="Phobius"/>
    </source>
</evidence>
<feature type="domain" description="C-type lectin" evidence="4">
    <location>
        <begin position="173"/>
        <end position="303"/>
    </location>
</feature>
<evidence type="ECO:0000256" key="2">
    <source>
        <dbReference type="SAM" id="Coils"/>
    </source>
</evidence>
<protein>
    <recommendedName>
        <fullName evidence="4">C-type lectin domain-containing protein</fullName>
    </recommendedName>
</protein>
<dbReference type="PROSITE" id="PS50041">
    <property type="entry name" value="C_TYPE_LECTIN_2"/>
    <property type="match status" value="1"/>
</dbReference>
<dbReference type="InterPro" id="IPR033989">
    <property type="entry name" value="CD209-like_CTLD"/>
</dbReference>
<organism evidence="5 6">
    <name type="scientific">Channa striata</name>
    <name type="common">Snakehead murrel</name>
    <name type="synonym">Ophicephalus striatus</name>
    <dbReference type="NCBI Taxonomy" id="64152"/>
    <lineage>
        <taxon>Eukaryota</taxon>
        <taxon>Metazoa</taxon>
        <taxon>Chordata</taxon>
        <taxon>Craniata</taxon>
        <taxon>Vertebrata</taxon>
        <taxon>Euteleostomi</taxon>
        <taxon>Actinopterygii</taxon>
        <taxon>Neopterygii</taxon>
        <taxon>Teleostei</taxon>
        <taxon>Neoteleostei</taxon>
        <taxon>Acanthomorphata</taxon>
        <taxon>Anabantaria</taxon>
        <taxon>Anabantiformes</taxon>
        <taxon>Channoidei</taxon>
        <taxon>Channidae</taxon>
        <taxon>Channa</taxon>
    </lineage>
</organism>
<dbReference type="InterPro" id="IPR016186">
    <property type="entry name" value="C-type_lectin-like/link_sf"/>
</dbReference>
<keyword evidence="1" id="KW-0430">Lectin</keyword>
<keyword evidence="3" id="KW-1133">Transmembrane helix</keyword>
<feature type="coiled-coil region" evidence="2">
    <location>
        <begin position="85"/>
        <end position="133"/>
    </location>
</feature>
<dbReference type="Gene3D" id="6.10.250.3110">
    <property type="match status" value="1"/>
</dbReference>
<dbReference type="Pfam" id="PF00059">
    <property type="entry name" value="Lectin_C"/>
    <property type="match status" value="1"/>
</dbReference>
<evidence type="ECO:0000256" key="1">
    <source>
        <dbReference type="ARBA" id="ARBA00022734"/>
    </source>
</evidence>
<proteinExistence type="predicted"/>
<evidence type="ECO:0000313" key="6">
    <source>
        <dbReference type="Proteomes" id="UP001187415"/>
    </source>
</evidence>